<sequence>MKSKKIGEKKEGIQKLKSVANESSTQSVLEIGLNIFKNLF</sequence>
<gene>
    <name evidence="1" type="ORF">CLV73_1787</name>
</gene>
<accession>A0A2M9CA90</accession>
<evidence type="ECO:0000313" key="1">
    <source>
        <dbReference type="EMBL" id="PJJ67768.1"/>
    </source>
</evidence>
<protein>
    <submittedName>
        <fullName evidence="1">Uncharacterized protein</fullName>
    </submittedName>
</protein>
<reference evidence="1 2" key="1">
    <citation type="submission" date="2017-11" db="EMBL/GenBank/DDBJ databases">
        <title>Genomic Encyclopedia of Archaeal and Bacterial Type Strains, Phase II (KMG-II): From Individual Species to Whole Genera.</title>
        <authorList>
            <person name="Goeker M."/>
        </authorList>
    </citation>
    <scope>NUCLEOTIDE SEQUENCE [LARGE SCALE GENOMIC DNA]</scope>
    <source>
        <strain evidence="1 2">DSM 27617</strain>
    </source>
</reference>
<organism evidence="1 2">
    <name type="scientific">Chryseobacterium geocarposphaerae</name>
    <dbReference type="NCBI Taxonomy" id="1416776"/>
    <lineage>
        <taxon>Bacteria</taxon>
        <taxon>Pseudomonadati</taxon>
        <taxon>Bacteroidota</taxon>
        <taxon>Flavobacteriia</taxon>
        <taxon>Flavobacteriales</taxon>
        <taxon>Weeksellaceae</taxon>
        <taxon>Chryseobacterium group</taxon>
        <taxon>Chryseobacterium</taxon>
    </lineage>
</organism>
<comment type="caution">
    <text evidence="1">The sequence shown here is derived from an EMBL/GenBank/DDBJ whole genome shotgun (WGS) entry which is preliminary data.</text>
</comment>
<proteinExistence type="predicted"/>
<name>A0A2M9CA90_9FLAO</name>
<dbReference type="Proteomes" id="UP000228740">
    <property type="component" value="Unassembled WGS sequence"/>
</dbReference>
<dbReference type="EMBL" id="PGFD01000001">
    <property type="protein sequence ID" value="PJJ67768.1"/>
    <property type="molecule type" value="Genomic_DNA"/>
</dbReference>
<evidence type="ECO:0000313" key="2">
    <source>
        <dbReference type="Proteomes" id="UP000228740"/>
    </source>
</evidence>
<dbReference type="AlphaFoldDB" id="A0A2M9CA90"/>
<keyword evidence="2" id="KW-1185">Reference proteome</keyword>